<dbReference type="InterPro" id="IPR057428">
    <property type="entry name" value="EFHB_EF-hand_C"/>
</dbReference>
<evidence type="ECO:0000256" key="1">
    <source>
        <dbReference type="SAM" id="MobiDB-lite"/>
    </source>
</evidence>
<gene>
    <name evidence="3" type="ORF">FCC1311_095472</name>
</gene>
<organism evidence="3 4">
    <name type="scientific">Hondaea fermentalgiana</name>
    <dbReference type="NCBI Taxonomy" id="2315210"/>
    <lineage>
        <taxon>Eukaryota</taxon>
        <taxon>Sar</taxon>
        <taxon>Stramenopiles</taxon>
        <taxon>Bigyra</taxon>
        <taxon>Labyrinthulomycetes</taxon>
        <taxon>Thraustochytrida</taxon>
        <taxon>Thraustochytriidae</taxon>
        <taxon>Hondaea</taxon>
    </lineage>
</organism>
<protein>
    <submittedName>
        <fullName evidence="3">EF-hand domain-containing family member B</fullName>
    </submittedName>
</protein>
<dbReference type="InParanoid" id="A0A2R5GZ70"/>
<accession>A0A2R5GZ70</accession>
<dbReference type="Proteomes" id="UP000241890">
    <property type="component" value="Unassembled WGS sequence"/>
</dbReference>
<keyword evidence="4" id="KW-1185">Reference proteome</keyword>
<reference evidence="3 4" key="1">
    <citation type="submission" date="2017-12" db="EMBL/GenBank/DDBJ databases">
        <title>Sequencing, de novo assembly and annotation of complete genome of a new Thraustochytrid species, strain FCC1311.</title>
        <authorList>
            <person name="Sedici K."/>
            <person name="Godart F."/>
            <person name="Aiese Cigliano R."/>
            <person name="Sanseverino W."/>
            <person name="Barakat M."/>
            <person name="Ortet P."/>
            <person name="Marechal E."/>
            <person name="Cagnac O."/>
            <person name="Amato A."/>
        </authorList>
    </citation>
    <scope>NUCLEOTIDE SEQUENCE [LARGE SCALE GENOMIC DNA]</scope>
</reference>
<feature type="region of interest" description="Disordered" evidence="1">
    <location>
        <begin position="311"/>
        <end position="337"/>
    </location>
</feature>
<dbReference type="Pfam" id="PF25325">
    <property type="entry name" value="EF-hand_EFHB_C"/>
    <property type="match status" value="1"/>
</dbReference>
<dbReference type="OrthoDB" id="2096280at2759"/>
<dbReference type="EMBL" id="BEYU01000153">
    <property type="protein sequence ID" value="GBG33324.1"/>
    <property type="molecule type" value="Genomic_DNA"/>
</dbReference>
<evidence type="ECO:0000313" key="3">
    <source>
        <dbReference type="EMBL" id="GBG33324.1"/>
    </source>
</evidence>
<evidence type="ECO:0000259" key="2">
    <source>
        <dbReference type="Pfam" id="PF25325"/>
    </source>
</evidence>
<comment type="caution">
    <text evidence="3">The sequence shown here is derived from an EMBL/GenBank/DDBJ whole genome shotgun (WGS) entry which is preliminary data.</text>
</comment>
<evidence type="ECO:0000313" key="4">
    <source>
        <dbReference type="Proteomes" id="UP000241890"/>
    </source>
</evidence>
<feature type="domain" description="EFHB C-terminal EF-hand" evidence="2">
    <location>
        <begin position="362"/>
        <end position="440"/>
    </location>
</feature>
<sequence>MLAVEIALSVARFYNRPDPGRQKSQRICGIVHYQTIVRRGEGAAACLRHDGRPQTPEKLRKFRNSNVEAGKRVTHWGAADDIEELRARLADTRLGARSSCSEGTFADALPKRDPGSLAEYIQDRKESIYKTNRTEPLGKPYVRGHDYSSLGEPKLLAKGANDESAKDLIYAPQVEGKDLAPEDAAELRRRYKLSHNSFEPGEQRQRNYNWKSINPKNHRFGSVDMGPKDEGVAYCLKESAQTEITNVAVANHRAITSDALGKPKYRGNVDSASIRKLEERQTMRRLNPEEVVTAQDCIQGSYTLEQQLPDEGLGRATRPGWRNDTSSDRRFGAPTVRTDIPAPTVRSVSDAQNYGDDTDAAKLLYPSRFVAEGVDDSDYVDPIDREDIRDVMARIGYEYTDDEFERIFRRAASLAGVSDLDVASSVNQPIVSIQGFLSVANERFRALDLGTEPAWWDDA</sequence>
<name>A0A2R5GZ70_9STRA</name>
<proteinExistence type="predicted"/>
<dbReference type="AlphaFoldDB" id="A0A2R5GZ70"/>